<dbReference type="Gene3D" id="1.20.120.530">
    <property type="entry name" value="GntR ligand-binding domain-like"/>
    <property type="match status" value="1"/>
</dbReference>
<dbReference type="GO" id="GO:0003700">
    <property type="term" value="F:DNA-binding transcription factor activity"/>
    <property type="evidence" value="ECO:0007669"/>
    <property type="project" value="InterPro"/>
</dbReference>
<keyword evidence="3" id="KW-0804">Transcription</keyword>
<dbReference type="AlphaFoldDB" id="A0A3M9WZM9"/>
<dbReference type="Pfam" id="PF07729">
    <property type="entry name" value="FCD"/>
    <property type="match status" value="1"/>
</dbReference>
<evidence type="ECO:0000313" key="5">
    <source>
        <dbReference type="EMBL" id="RNJ41173.1"/>
    </source>
</evidence>
<evidence type="ECO:0000256" key="3">
    <source>
        <dbReference type="ARBA" id="ARBA00023163"/>
    </source>
</evidence>
<dbReference type="PANTHER" id="PTHR43537:SF45">
    <property type="entry name" value="GNTR FAMILY REGULATORY PROTEIN"/>
    <property type="match status" value="1"/>
</dbReference>
<reference evidence="5 6" key="1">
    <citation type="journal article" date="2018" name="Mol. Plant Microbe Interact.">
        <title>Taxonomically Different Co-Microsymbionts of a Relict Legume, Oxytropis popoviana, Have Complementary Sets of Symbiotic Genes and Together Increase the Efficiency of Plant Nodulation.</title>
        <authorList>
            <person name="Safronova V."/>
            <person name="Belimov A."/>
            <person name="Sazanova A."/>
            <person name="Chirak E."/>
            <person name="Verkhozina A."/>
            <person name="Kuznetsova I."/>
            <person name="Andronov E."/>
            <person name="Puhalsky J."/>
            <person name="Tikhonovich I."/>
        </authorList>
    </citation>
    <scope>NUCLEOTIDE SEQUENCE [LARGE SCALE GENOMIC DNA]</scope>
    <source>
        <strain evidence="5 6">Opo-235</strain>
    </source>
</reference>
<gene>
    <name evidence="5" type="ORF">DNR46_35675</name>
</gene>
<dbReference type="Proteomes" id="UP000275436">
    <property type="component" value="Unassembled WGS sequence"/>
</dbReference>
<feature type="domain" description="HTH gntR-type" evidence="4">
    <location>
        <begin position="14"/>
        <end position="81"/>
    </location>
</feature>
<dbReference type="CDD" id="cd07377">
    <property type="entry name" value="WHTH_GntR"/>
    <property type="match status" value="1"/>
</dbReference>
<dbReference type="EMBL" id="QKOD01000024">
    <property type="protein sequence ID" value="RNJ41173.1"/>
    <property type="molecule type" value="Genomic_DNA"/>
</dbReference>
<evidence type="ECO:0000313" key="6">
    <source>
        <dbReference type="Proteomes" id="UP000275436"/>
    </source>
</evidence>
<dbReference type="InterPro" id="IPR036390">
    <property type="entry name" value="WH_DNA-bd_sf"/>
</dbReference>
<accession>A0A3M9WZM9</accession>
<comment type="caution">
    <text evidence="5">The sequence shown here is derived from an EMBL/GenBank/DDBJ whole genome shotgun (WGS) entry which is preliminary data.</text>
</comment>
<dbReference type="GO" id="GO:0003677">
    <property type="term" value="F:DNA binding"/>
    <property type="evidence" value="ECO:0007669"/>
    <property type="project" value="UniProtKB-KW"/>
</dbReference>
<sequence>MELLRMSVEEESKKVGAIEIHDLLRDRICLLEYAPGAMLRENDIAVEFHVSRTPVREAFQRLSIEGLVEVRNGIGTFVTPFDPVQLREVFDLRIEMAQLFGRIGARDATRADVAVLETLLNRSDNLVENFDVGEHWQINHILHFAISDLLLNKVFLDVWHNLYFRAARAWYEMSRDIWPDAVRLLQLEITDLLTAMRENDIEAIGYIKRNYIKFSWKRISSKQQA</sequence>
<name>A0A3M9WZM9_9HYPH</name>
<dbReference type="SMART" id="SM00345">
    <property type="entry name" value="HTH_GNTR"/>
    <property type="match status" value="1"/>
</dbReference>
<dbReference type="Pfam" id="PF00392">
    <property type="entry name" value="GntR"/>
    <property type="match status" value="1"/>
</dbReference>
<evidence type="ECO:0000256" key="1">
    <source>
        <dbReference type="ARBA" id="ARBA00023015"/>
    </source>
</evidence>
<dbReference type="InterPro" id="IPR008920">
    <property type="entry name" value="TF_FadR/GntR_C"/>
</dbReference>
<dbReference type="InterPro" id="IPR036388">
    <property type="entry name" value="WH-like_DNA-bd_sf"/>
</dbReference>
<protein>
    <submittedName>
        <fullName evidence="5">GntR family transcriptional regulator</fullName>
    </submittedName>
</protein>
<evidence type="ECO:0000259" key="4">
    <source>
        <dbReference type="PROSITE" id="PS50949"/>
    </source>
</evidence>
<dbReference type="PRINTS" id="PR00035">
    <property type="entry name" value="HTHGNTR"/>
</dbReference>
<keyword evidence="2" id="KW-0238">DNA-binding</keyword>
<organism evidence="5 6">
    <name type="scientific">Mesorhizobium japonicum</name>
    <dbReference type="NCBI Taxonomy" id="2066070"/>
    <lineage>
        <taxon>Bacteria</taxon>
        <taxon>Pseudomonadati</taxon>
        <taxon>Pseudomonadota</taxon>
        <taxon>Alphaproteobacteria</taxon>
        <taxon>Hyphomicrobiales</taxon>
        <taxon>Phyllobacteriaceae</taxon>
        <taxon>Mesorhizobium</taxon>
    </lineage>
</organism>
<keyword evidence="1" id="KW-0805">Transcription regulation</keyword>
<dbReference type="PROSITE" id="PS50949">
    <property type="entry name" value="HTH_GNTR"/>
    <property type="match status" value="1"/>
</dbReference>
<dbReference type="Gene3D" id="1.10.10.10">
    <property type="entry name" value="Winged helix-like DNA-binding domain superfamily/Winged helix DNA-binding domain"/>
    <property type="match status" value="1"/>
</dbReference>
<dbReference type="SUPFAM" id="SSF48008">
    <property type="entry name" value="GntR ligand-binding domain-like"/>
    <property type="match status" value="1"/>
</dbReference>
<dbReference type="InterPro" id="IPR000524">
    <property type="entry name" value="Tscrpt_reg_HTH_GntR"/>
</dbReference>
<dbReference type="SUPFAM" id="SSF46785">
    <property type="entry name" value="Winged helix' DNA-binding domain"/>
    <property type="match status" value="1"/>
</dbReference>
<dbReference type="PANTHER" id="PTHR43537">
    <property type="entry name" value="TRANSCRIPTIONAL REGULATOR, GNTR FAMILY"/>
    <property type="match status" value="1"/>
</dbReference>
<dbReference type="InterPro" id="IPR011711">
    <property type="entry name" value="GntR_C"/>
</dbReference>
<proteinExistence type="predicted"/>
<evidence type="ECO:0000256" key="2">
    <source>
        <dbReference type="ARBA" id="ARBA00023125"/>
    </source>
</evidence>